<evidence type="ECO:0000256" key="1">
    <source>
        <dbReference type="ARBA" id="ARBA00004651"/>
    </source>
</evidence>
<dbReference type="GO" id="GO:0007189">
    <property type="term" value="P:adenylate cyclase-activating G protein-coupled receptor signaling pathway"/>
    <property type="evidence" value="ECO:0007669"/>
    <property type="project" value="TreeGrafter"/>
</dbReference>
<dbReference type="PRINTS" id="PR00586">
    <property type="entry name" value="PRSTNOIDEP4R"/>
</dbReference>
<feature type="transmembrane region" description="Helical" evidence="11">
    <location>
        <begin position="199"/>
        <end position="224"/>
    </location>
</feature>
<name>A0A5A9PBJ2_9TELE</name>
<evidence type="ECO:0000313" key="14">
    <source>
        <dbReference type="Proteomes" id="UP000324632"/>
    </source>
</evidence>
<dbReference type="GO" id="GO:0007204">
    <property type="term" value="P:positive regulation of cytosolic calcium ion concentration"/>
    <property type="evidence" value="ECO:0007669"/>
    <property type="project" value="TreeGrafter"/>
</dbReference>
<evidence type="ECO:0000313" key="13">
    <source>
        <dbReference type="EMBL" id="KAA0719035.1"/>
    </source>
</evidence>
<dbReference type="PRINTS" id="PR00237">
    <property type="entry name" value="GPCRRHODOPSN"/>
</dbReference>
<evidence type="ECO:0000256" key="7">
    <source>
        <dbReference type="ARBA" id="ARBA00023170"/>
    </source>
</evidence>
<keyword evidence="7 10" id="KW-0675">Receptor</keyword>
<evidence type="ECO:0000256" key="11">
    <source>
        <dbReference type="SAM" id="Phobius"/>
    </source>
</evidence>
<evidence type="ECO:0000256" key="6">
    <source>
        <dbReference type="ARBA" id="ARBA00023136"/>
    </source>
</evidence>
<accession>A0A5A9PBJ2</accession>
<proteinExistence type="inferred from homology"/>
<comment type="similarity">
    <text evidence="10">Belongs to the G-protein coupled receptor 1 family.</text>
</comment>
<evidence type="ECO:0000256" key="4">
    <source>
        <dbReference type="ARBA" id="ARBA00022989"/>
    </source>
</evidence>
<evidence type="ECO:0000259" key="12">
    <source>
        <dbReference type="PROSITE" id="PS50262"/>
    </source>
</evidence>
<dbReference type="GO" id="GO:0004957">
    <property type="term" value="F:prostaglandin E receptor activity"/>
    <property type="evidence" value="ECO:0007669"/>
    <property type="project" value="InterPro"/>
</dbReference>
<gene>
    <name evidence="13" type="ORF">E1301_Tti007647</name>
</gene>
<dbReference type="InterPro" id="IPR017452">
    <property type="entry name" value="GPCR_Rhodpsn_7TM"/>
</dbReference>
<evidence type="ECO:0000256" key="3">
    <source>
        <dbReference type="ARBA" id="ARBA00022692"/>
    </source>
</evidence>
<dbReference type="CDD" id="cd15142">
    <property type="entry name" value="7tmA_PGE2_EP4"/>
    <property type="match status" value="1"/>
</dbReference>
<dbReference type="GO" id="GO:0006954">
    <property type="term" value="P:inflammatory response"/>
    <property type="evidence" value="ECO:0007669"/>
    <property type="project" value="TreeGrafter"/>
</dbReference>
<dbReference type="PANTHER" id="PTHR11866">
    <property type="entry name" value="G-PROTEIN COUPLED RECEPTOR FAMILY 1 MEMBER"/>
    <property type="match status" value="1"/>
</dbReference>
<dbReference type="InterPro" id="IPR001758">
    <property type="entry name" value="Prost_EP4_rcpt"/>
</dbReference>
<keyword evidence="8" id="KW-0325">Glycoprotein</keyword>
<keyword evidence="2" id="KW-1003">Cell membrane</keyword>
<evidence type="ECO:0000256" key="5">
    <source>
        <dbReference type="ARBA" id="ARBA00023040"/>
    </source>
</evidence>
<feature type="transmembrane region" description="Helical" evidence="11">
    <location>
        <begin position="262"/>
        <end position="285"/>
    </location>
</feature>
<evidence type="ECO:0000256" key="9">
    <source>
        <dbReference type="ARBA" id="ARBA00023224"/>
    </source>
</evidence>
<dbReference type="EMBL" id="SOYY01000007">
    <property type="protein sequence ID" value="KAA0719035.1"/>
    <property type="molecule type" value="Genomic_DNA"/>
</dbReference>
<dbReference type="InterPro" id="IPR000276">
    <property type="entry name" value="GPCR_Rhodpsn"/>
</dbReference>
<keyword evidence="5 10" id="KW-0297">G-protein coupled receptor</keyword>
<dbReference type="GO" id="GO:0050728">
    <property type="term" value="P:negative regulation of inflammatory response"/>
    <property type="evidence" value="ECO:0007669"/>
    <property type="project" value="TreeGrafter"/>
</dbReference>
<dbReference type="InterPro" id="IPR008365">
    <property type="entry name" value="Prostanoid_rcpt"/>
</dbReference>
<dbReference type="SUPFAM" id="SSF81321">
    <property type="entry name" value="Family A G protein-coupled receptor-like"/>
    <property type="match status" value="1"/>
</dbReference>
<dbReference type="GO" id="GO:0071380">
    <property type="term" value="P:cellular response to prostaglandin E stimulus"/>
    <property type="evidence" value="ECO:0007669"/>
    <property type="project" value="TreeGrafter"/>
</dbReference>
<protein>
    <submittedName>
        <fullName evidence="13">Prostaglandin E2 receptor EP4 subtype</fullName>
    </submittedName>
</protein>
<evidence type="ECO:0000256" key="2">
    <source>
        <dbReference type="ARBA" id="ARBA00022475"/>
    </source>
</evidence>
<feature type="transmembrane region" description="Helical" evidence="11">
    <location>
        <begin position="67"/>
        <end position="95"/>
    </location>
</feature>
<feature type="transmembrane region" description="Helical" evidence="11">
    <location>
        <begin position="107"/>
        <end position="128"/>
    </location>
</feature>
<dbReference type="AlphaFoldDB" id="A0A5A9PBJ2"/>
<dbReference type="PROSITE" id="PS50262">
    <property type="entry name" value="G_PROTEIN_RECEP_F1_2"/>
    <property type="match status" value="1"/>
</dbReference>
<dbReference type="OrthoDB" id="5959154at2759"/>
<comment type="subcellular location">
    <subcellularLocation>
        <location evidence="1">Cell membrane</location>
        <topology evidence="1">Multi-pass membrane protein</topology>
    </subcellularLocation>
</comment>
<evidence type="ECO:0000256" key="8">
    <source>
        <dbReference type="ARBA" id="ARBA00023180"/>
    </source>
</evidence>
<keyword evidence="4 11" id="KW-1133">Transmembrane helix</keyword>
<dbReference type="PRINTS" id="PR01788">
    <property type="entry name" value="PROSTANOIDR"/>
</dbReference>
<dbReference type="Gene3D" id="1.20.1070.10">
    <property type="entry name" value="Rhodopsin 7-helix transmembrane proteins"/>
    <property type="match status" value="1"/>
</dbReference>
<comment type="caution">
    <text evidence="13">The sequence shown here is derived from an EMBL/GenBank/DDBJ whole genome shotgun (WGS) entry which is preliminary data.</text>
</comment>
<dbReference type="Proteomes" id="UP000324632">
    <property type="component" value="Chromosome 7"/>
</dbReference>
<feature type="domain" description="G-protein coupled receptors family 1 profile" evidence="12">
    <location>
        <begin position="47"/>
        <end position="323"/>
    </location>
</feature>
<reference evidence="13 14" key="1">
    <citation type="journal article" date="2019" name="Mol. Ecol. Resour.">
        <title>Chromosome-level genome assembly of Triplophysa tibetana, a fish adapted to the harsh high-altitude environment of the Tibetan Plateau.</title>
        <authorList>
            <person name="Yang X."/>
            <person name="Liu H."/>
            <person name="Ma Z."/>
            <person name="Zou Y."/>
            <person name="Zou M."/>
            <person name="Mao Y."/>
            <person name="Li X."/>
            <person name="Wang H."/>
            <person name="Chen T."/>
            <person name="Wang W."/>
            <person name="Yang R."/>
        </authorList>
    </citation>
    <scope>NUCLEOTIDE SEQUENCE [LARGE SCALE GENOMIC DNA]</scope>
    <source>
        <strain evidence="13">TTIB1903HZAU</strain>
        <tissue evidence="13">Muscle</tissue>
    </source>
</reference>
<dbReference type="PROSITE" id="PS00237">
    <property type="entry name" value="G_PROTEIN_RECEP_F1_1"/>
    <property type="match status" value="1"/>
</dbReference>
<sequence length="480" mass="53581">MNDSFLNVDFNVSDVVLPVTNSSARVLSLDYRSLIISATMFGFGVLGNIVAIVVLRISKKEQKETTFYTLVCGMAITDLLGTCFTSPVVIATYVAGRWPGGVLLCHFFSFSMLFFGSAGMSILCAMSVERYLAINHAYFYSQHVDRTMARFALLAIYLANIVLCIMPSFGFGKHKRHFPGTWCFLDWRAMDSVSASYTFLYGGFMLILIAVTVLCNFAVCRSLVGMSKMTRMVRAEVPGHIGSRRRFPKLTSVTSAAEIQMFWLLIFMTIVFLTCSIPLVVRIFINQLYDPAYISSGGNPDYRSDLLAIRFASFNPILDPWVYILCRKNLVTKGCARLKRIIGLRNEDHSHVLGWIDGRHSPHSFAQSNFTSYASLPTATCRNDVDNQICRNTKSYANLTLRQAWDFDTAMADFHPFSVDHNDVMGFEEGGASSSKLDLANTGRCIEALPGTQILENRIEMVTCTFSTPSSCDSENGIRQ</sequence>
<dbReference type="PANTHER" id="PTHR11866:SF32">
    <property type="entry name" value="PROSTAGLANDIN E RECEPTOR 4 (SUBTYPE EP4) C"/>
    <property type="match status" value="1"/>
</dbReference>
<feature type="transmembrane region" description="Helical" evidence="11">
    <location>
        <begin position="34"/>
        <end position="55"/>
    </location>
</feature>
<keyword evidence="6 11" id="KW-0472">Membrane</keyword>
<keyword evidence="14" id="KW-1185">Reference proteome</keyword>
<dbReference type="Pfam" id="PF00001">
    <property type="entry name" value="7tm_1"/>
    <property type="match status" value="1"/>
</dbReference>
<keyword evidence="9 10" id="KW-0807">Transducer</keyword>
<dbReference type="GO" id="GO:0005886">
    <property type="term" value="C:plasma membrane"/>
    <property type="evidence" value="ECO:0007669"/>
    <property type="project" value="UniProtKB-SubCell"/>
</dbReference>
<evidence type="ECO:0000256" key="10">
    <source>
        <dbReference type="RuleBase" id="RU000688"/>
    </source>
</evidence>
<keyword evidence="3 10" id="KW-0812">Transmembrane</keyword>
<dbReference type="FunFam" id="1.20.1070.10:FF:000261">
    <property type="entry name" value="Prostaglandin E receptor 4 (subtype EP4) c"/>
    <property type="match status" value="1"/>
</dbReference>
<organism evidence="13 14">
    <name type="scientific">Triplophysa tibetana</name>
    <dbReference type="NCBI Taxonomy" id="1572043"/>
    <lineage>
        <taxon>Eukaryota</taxon>
        <taxon>Metazoa</taxon>
        <taxon>Chordata</taxon>
        <taxon>Craniata</taxon>
        <taxon>Vertebrata</taxon>
        <taxon>Euteleostomi</taxon>
        <taxon>Actinopterygii</taxon>
        <taxon>Neopterygii</taxon>
        <taxon>Teleostei</taxon>
        <taxon>Ostariophysi</taxon>
        <taxon>Cypriniformes</taxon>
        <taxon>Nemacheilidae</taxon>
        <taxon>Triplophysa</taxon>
    </lineage>
</organism>
<feature type="transmembrane region" description="Helical" evidence="11">
    <location>
        <begin position="149"/>
        <end position="169"/>
    </location>
</feature>